<feature type="compositionally biased region" description="Basic and acidic residues" evidence="1">
    <location>
        <begin position="54"/>
        <end position="68"/>
    </location>
</feature>
<evidence type="ECO:0000313" key="2">
    <source>
        <dbReference type="EMBL" id="PTD27062.1"/>
    </source>
</evidence>
<evidence type="ECO:0000256" key="1">
    <source>
        <dbReference type="SAM" id="MobiDB-lite"/>
    </source>
</evidence>
<organism evidence="2 3">
    <name type="scientific">Edaphosphingomonas fennica</name>
    <dbReference type="NCBI Taxonomy" id="114404"/>
    <lineage>
        <taxon>Bacteria</taxon>
        <taxon>Pseudomonadati</taxon>
        <taxon>Pseudomonadota</taxon>
        <taxon>Alphaproteobacteria</taxon>
        <taxon>Sphingomonadales</taxon>
        <taxon>Rhizorhabdaceae</taxon>
        <taxon>Edaphosphingomonas</taxon>
    </lineage>
</organism>
<protein>
    <submittedName>
        <fullName evidence="2">Uncharacterized protein</fullName>
    </submittedName>
</protein>
<gene>
    <name evidence="2" type="ORF">CV103_02510</name>
</gene>
<dbReference type="AlphaFoldDB" id="A0A2T4I7D7"/>
<accession>A0A2T4I7D7</accession>
<proteinExistence type="predicted"/>
<sequence length="68" mass="6909">MPAPPAVPPPQTKAGIASAEDGLVVLDGPDGVAVTMTPDAATRTGQNLISAAEIAERQRADKDRSEGQ</sequence>
<comment type="caution">
    <text evidence="2">The sequence shown here is derived from an EMBL/GenBank/DDBJ whole genome shotgun (WGS) entry which is preliminary data.</text>
</comment>
<reference evidence="2 3" key="1">
    <citation type="submission" date="2017-11" db="EMBL/GenBank/DDBJ databases">
        <title>Sphingomonas oleivorans sp. nov., isolated from oil-contaminated soil.</title>
        <authorList>
            <person name="Wang L."/>
            <person name="Chen L."/>
        </authorList>
    </citation>
    <scope>NUCLEOTIDE SEQUENCE [LARGE SCALE GENOMIC DNA]</scope>
    <source>
        <strain evidence="2 3">K101</strain>
    </source>
</reference>
<keyword evidence="3" id="KW-1185">Reference proteome</keyword>
<name>A0A2T4I7D7_9SPHN</name>
<dbReference type="Proteomes" id="UP000241206">
    <property type="component" value="Unassembled WGS sequence"/>
</dbReference>
<evidence type="ECO:0000313" key="3">
    <source>
        <dbReference type="Proteomes" id="UP000241206"/>
    </source>
</evidence>
<dbReference type="EMBL" id="PHHF01000011">
    <property type="protein sequence ID" value="PTD27062.1"/>
    <property type="molecule type" value="Genomic_DNA"/>
</dbReference>
<dbReference type="RefSeq" id="WP_107393884.1">
    <property type="nucleotide sequence ID" value="NZ_PHHF01000011.1"/>
</dbReference>
<feature type="region of interest" description="Disordered" evidence="1">
    <location>
        <begin position="44"/>
        <end position="68"/>
    </location>
</feature>